<evidence type="ECO:0000313" key="3">
    <source>
        <dbReference type="Proteomes" id="UP000321638"/>
    </source>
</evidence>
<feature type="chain" id="PRO_5022928268" description="WD40 repeat domain-containing protein" evidence="1">
    <location>
        <begin position="27"/>
        <end position="267"/>
    </location>
</feature>
<dbReference type="Proteomes" id="UP000321638">
    <property type="component" value="Unassembled WGS sequence"/>
</dbReference>
<sequence>MSRAHPVPRRLAAILVLAGLCLPAIAAAQPAPPYTPPFGAGHNVLIDEGNPGGWSSPQSLAAAVKGNEIMAPIRPDHGWTEEAQRLGAVPPLPATSGRPPQPVQRVGRRGPVLMLAIGNDKVLKLFDYGSLGSEARHVHLFEAFLPAIGYYVVRVDEYEESHRYLISAATGTLTEMLEPPVVSPDRGRALSWHDSQMIGRTLEVVRITAARAMPETVAWEPSQDDGLTYDVAWAPDSQAIVVTEINSKTRQRKTLRLTFKDGAWRPS</sequence>
<evidence type="ECO:0000313" key="2">
    <source>
        <dbReference type="EMBL" id="TXL82378.1"/>
    </source>
</evidence>
<evidence type="ECO:0008006" key="4">
    <source>
        <dbReference type="Google" id="ProtNLM"/>
    </source>
</evidence>
<gene>
    <name evidence="2" type="ORF">FHP25_01385</name>
</gene>
<feature type="signal peptide" evidence="1">
    <location>
        <begin position="1"/>
        <end position="26"/>
    </location>
</feature>
<name>A0A5C8PVN0_9HYPH</name>
<dbReference type="OrthoDB" id="5395100at2"/>
<evidence type="ECO:0000256" key="1">
    <source>
        <dbReference type="SAM" id="SignalP"/>
    </source>
</evidence>
<protein>
    <recommendedName>
        <fullName evidence="4">WD40 repeat domain-containing protein</fullName>
    </recommendedName>
</protein>
<accession>A0A5C8PVN0</accession>
<dbReference type="AlphaFoldDB" id="A0A5C8PVN0"/>
<keyword evidence="1" id="KW-0732">Signal</keyword>
<dbReference type="EMBL" id="VDUZ01000001">
    <property type="protein sequence ID" value="TXL82378.1"/>
    <property type="molecule type" value="Genomic_DNA"/>
</dbReference>
<organism evidence="2 3">
    <name type="scientific">Vineibacter terrae</name>
    <dbReference type="NCBI Taxonomy" id="2586908"/>
    <lineage>
        <taxon>Bacteria</taxon>
        <taxon>Pseudomonadati</taxon>
        <taxon>Pseudomonadota</taxon>
        <taxon>Alphaproteobacteria</taxon>
        <taxon>Hyphomicrobiales</taxon>
        <taxon>Vineibacter</taxon>
    </lineage>
</organism>
<keyword evidence="3" id="KW-1185">Reference proteome</keyword>
<reference evidence="2 3" key="1">
    <citation type="submission" date="2019-06" db="EMBL/GenBank/DDBJ databases">
        <title>New taxonomy in bacterial strain CC-CFT640, isolated from vineyard.</title>
        <authorList>
            <person name="Lin S.-Y."/>
            <person name="Tsai C.-F."/>
            <person name="Young C.-C."/>
        </authorList>
    </citation>
    <scope>NUCLEOTIDE SEQUENCE [LARGE SCALE GENOMIC DNA]</scope>
    <source>
        <strain evidence="2 3">CC-CFT640</strain>
    </source>
</reference>
<proteinExistence type="predicted"/>
<dbReference type="RefSeq" id="WP_147845083.1">
    <property type="nucleotide sequence ID" value="NZ_VDUZ01000001.1"/>
</dbReference>
<comment type="caution">
    <text evidence="2">The sequence shown here is derived from an EMBL/GenBank/DDBJ whole genome shotgun (WGS) entry which is preliminary data.</text>
</comment>